<evidence type="ECO:0000313" key="2">
    <source>
        <dbReference type="EMBL" id="KIM66563.1"/>
    </source>
</evidence>
<keyword evidence="3" id="KW-1185">Reference proteome</keyword>
<gene>
    <name evidence="2" type="ORF">SCLCIDRAFT_1211328</name>
</gene>
<dbReference type="Proteomes" id="UP000053989">
    <property type="component" value="Unassembled WGS sequence"/>
</dbReference>
<evidence type="ECO:0000256" key="1">
    <source>
        <dbReference type="SAM" id="SignalP"/>
    </source>
</evidence>
<evidence type="ECO:0008006" key="4">
    <source>
        <dbReference type="Google" id="ProtNLM"/>
    </source>
</evidence>
<protein>
    <recommendedName>
        <fullName evidence="4">Cyanovirin-N domain-containing protein</fullName>
    </recommendedName>
</protein>
<reference evidence="2 3" key="1">
    <citation type="submission" date="2014-04" db="EMBL/GenBank/DDBJ databases">
        <authorList>
            <consortium name="DOE Joint Genome Institute"/>
            <person name="Kuo A."/>
            <person name="Kohler A."/>
            <person name="Nagy L.G."/>
            <person name="Floudas D."/>
            <person name="Copeland A."/>
            <person name="Barry K.W."/>
            <person name="Cichocki N."/>
            <person name="Veneault-Fourrey C."/>
            <person name="LaButti K."/>
            <person name="Lindquist E.A."/>
            <person name="Lipzen A."/>
            <person name="Lundell T."/>
            <person name="Morin E."/>
            <person name="Murat C."/>
            <person name="Sun H."/>
            <person name="Tunlid A."/>
            <person name="Henrissat B."/>
            <person name="Grigoriev I.V."/>
            <person name="Hibbett D.S."/>
            <person name="Martin F."/>
            <person name="Nordberg H.P."/>
            <person name="Cantor M.N."/>
            <person name="Hua S.X."/>
        </authorList>
    </citation>
    <scope>NUCLEOTIDE SEQUENCE [LARGE SCALE GENOMIC DNA]</scope>
    <source>
        <strain evidence="2 3">Foug A</strain>
    </source>
</reference>
<feature type="chain" id="PRO_5002160703" description="Cyanovirin-N domain-containing protein" evidence="1">
    <location>
        <begin position="18"/>
        <end position="106"/>
    </location>
</feature>
<proteinExistence type="predicted"/>
<sequence length="106" mass="11132">MLLVPTVLAWLLWAAQSGAVAIRDPPTCVVCPPAFNTKVFVSSCESTSGPLVGKTSCLYNDTSTTPPREATCTYNADLSFYTGDFLDCPSKADAGSQVQCDACGTL</sequence>
<dbReference type="EMBL" id="KN822017">
    <property type="protein sequence ID" value="KIM66563.1"/>
    <property type="molecule type" value="Genomic_DNA"/>
</dbReference>
<dbReference type="AlphaFoldDB" id="A0A0C2ZYQ4"/>
<name>A0A0C2ZYQ4_9AGAM</name>
<organism evidence="2 3">
    <name type="scientific">Scleroderma citrinum Foug A</name>
    <dbReference type="NCBI Taxonomy" id="1036808"/>
    <lineage>
        <taxon>Eukaryota</taxon>
        <taxon>Fungi</taxon>
        <taxon>Dikarya</taxon>
        <taxon>Basidiomycota</taxon>
        <taxon>Agaricomycotina</taxon>
        <taxon>Agaricomycetes</taxon>
        <taxon>Agaricomycetidae</taxon>
        <taxon>Boletales</taxon>
        <taxon>Sclerodermatineae</taxon>
        <taxon>Sclerodermataceae</taxon>
        <taxon>Scleroderma</taxon>
    </lineage>
</organism>
<dbReference type="HOGENOM" id="CLU_2224751_0_0_1"/>
<reference evidence="3" key="2">
    <citation type="submission" date="2015-01" db="EMBL/GenBank/DDBJ databases">
        <title>Evolutionary Origins and Diversification of the Mycorrhizal Mutualists.</title>
        <authorList>
            <consortium name="DOE Joint Genome Institute"/>
            <consortium name="Mycorrhizal Genomics Consortium"/>
            <person name="Kohler A."/>
            <person name="Kuo A."/>
            <person name="Nagy L.G."/>
            <person name="Floudas D."/>
            <person name="Copeland A."/>
            <person name="Barry K.W."/>
            <person name="Cichocki N."/>
            <person name="Veneault-Fourrey C."/>
            <person name="LaButti K."/>
            <person name="Lindquist E.A."/>
            <person name="Lipzen A."/>
            <person name="Lundell T."/>
            <person name="Morin E."/>
            <person name="Murat C."/>
            <person name="Riley R."/>
            <person name="Ohm R."/>
            <person name="Sun H."/>
            <person name="Tunlid A."/>
            <person name="Henrissat B."/>
            <person name="Grigoriev I.V."/>
            <person name="Hibbett D.S."/>
            <person name="Martin F."/>
        </authorList>
    </citation>
    <scope>NUCLEOTIDE SEQUENCE [LARGE SCALE GENOMIC DNA]</scope>
    <source>
        <strain evidence="3">Foug A</strain>
    </source>
</reference>
<evidence type="ECO:0000313" key="3">
    <source>
        <dbReference type="Proteomes" id="UP000053989"/>
    </source>
</evidence>
<feature type="signal peptide" evidence="1">
    <location>
        <begin position="1"/>
        <end position="17"/>
    </location>
</feature>
<keyword evidence="1" id="KW-0732">Signal</keyword>
<accession>A0A0C2ZYQ4</accession>
<dbReference type="InParanoid" id="A0A0C2ZYQ4"/>